<dbReference type="Pfam" id="PF05199">
    <property type="entry name" value="GMC_oxred_C"/>
    <property type="match status" value="1"/>
</dbReference>
<dbReference type="Gene3D" id="3.50.50.60">
    <property type="entry name" value="FAD/NAD(P)-binding domain"/>
    <property type="match status" value="1"/>
</dbReference>
<evidence type="ECO:0000313" key="4">
    <source>
        <dbReference type="Proteomes" id="UP001338125"/>
    </source>
</evidence>
<dbReference type="Proteomes" id="UP001338125">
    <property type="component" value="Unassembled WGS sequence"/>
</dbReference>
<dbReference type="InterPro" id="IPR036188">
    <property type="entry name" value="FAD/NAD-bd_sf"/>
</dbReference>
<feature type="domain" description="Glucose-methanol-choline oxidoreductase C-terminal" evidence="2">
    <location>
        <begin position="133"/>
        <end position="249"/>
    </location>
</feature>
<comment type="similarity">
    <text evidence="1">Belongs to the GMC oxidoreductase family.</text>
</comment>
<protein>
    <submittedName>
        <fullName evidence="3">Cyclase atC</fullName>
    </submittedName>
</protein>
<reference evidence="3 4" key="1">
    <citation type="submission" date="2024-01" db="EMBL/GenBank/DDBJ databases">
        <title>Complete genome of Cladobotryum mycophilum ATHUM6906.</title>
        <authorList>
            <person name="Christinaki A.C."/>
            <person name="Myridakis A.I."/>
            <person name="Kouvelis V.N."/>
        </authorList>
    </citation>
    <scope>NUCLEOTIDE SEQUENCE [LARGE SCALE GENOMIC DNA]</scope>
    <source>
        <strain evidence="3 4">ATHUM6906</strain>
    </source>
</reference>
<dbReference type="PANTHER" id="PTHR11552">
    <property type="entry name" value="GLUCOSE-METHANOL-CHOLINE GMC OXIDOREDUCTASE"/>
    <property type="match status" value="1"/>
</dbReference>
<dbReference type="InterPro" id="IPR012132">
    <property type="entry name" value="GMC_OxRdtase"/>
</dbReference>
<dbReference type="InterPro" id="IPR007867">
    <property type="entry name" value="GMC_OxRtase_C"/>
</dbReference>
<dbReference type="EMBL" id="JAVFKD010000015">
    <property type="protein sequence ID" value="KAK5988840.1"/>
    <property type="molecule type" value="Genomic_DNA"/>
</dbReference>
<name>A0ABR0S9K4_9HYPO</name>
<accession>A0ABR0S9K4</accession>
<dbReference type="SUPFAM" id="SSF54373">
    <property type="entry name" value="FAD-linked reductases, C-terminal domain"/>
    <property type="match status" value="1"/>
</dbReference>
<evidence type="ECO:0000313" key="3">
    <source>
        <dbReference type="EMBL" id="KAK5988840.1"/>
    </source>
</evidence>
<evidence type="ECO:0000259" key="2">
    <source>
        <dbReference type="Pfam" id="PF05199"/>
    </source>
</evidence>
<comment type="caution">
    <text evidence="3">The sequence shown here is derived from an EMBL/GenBank/DDBJ whole genome shotgun (WGS) entry which is preliminary data.</text>
</comment>
<dbReference type="Gene3D" id="3.30.560.10">
    <property type="entry name" value="Glucose Oxidase, domain 3"/>
    <property type="match status" value="1"/>
</dbReference>
<evidence type="ECO:0000256" key="1">
    <source>
        <dbReference type="ARBA" id="ARBA00010790"/>
    </source>
</evidence>
<dbReference type="PANTHER" id="PTHR11552:SF138">
    <property type="entry name" value="DEHYDROGENASE PKFF-RELATED"/>
    <property type="match status" value="1"/>
</dbReference>
<keyword evidence="4" id="KW-1185">Reference proteome</keyword>
<sequence>MGIGPAKTLQKFSISTIGTLAGVGQNMVDHPGFSALFSINAVSQHRLWNTTHSAEAEKQYETNRSSPLTAFASNYLLWEQFPEDAGLSPATRAAIGKFPVDWPDFQHIFNAAGSATNTSGDFLSVGVVILKPSSRDAAENPVVDVGWFNSETELEIGIGGLKRARLFANATGVVIREVTPGTNVQTDVDIKSYIKSAASPSHHAVGTCKMGYPDDESTVVNTHGCVLGGVSSLRVIDSISCPYYPLDNPCPLRNCGDVVSRHLIRASLLKHQRYSFALVPVAPSDPALFRSLVQDTPPLFFYMLHILRLEWDILLVTIALHITSITTKSTCLHAQSSVGCE</sequence>
<gene>
    <name evidence="3" type="ORF">PT974_10334</name>
</gene>
<proteinExistence type="inferred from homology"/>
<organism evidence="3 4">
    <name type="scientific">Cladobotryum mycophilum</name>
    <dbReference type="NCBI Taxonomy" id="491253"/>
    <lineage>
        <taxon>Eukaryota</taxon>
        <taxon>Fungi</taxon>
        <taxon>Dikarya</taxon>
        <taxon>Ascomycota</taxon>
        <taxon>Pezizomycotina</taxon>
        <taxon>Sordariomycetes</taxon>
        <taxon>Hypocreomycetidae</taxon>
        <taxon>Hypocreales</taxon>
        <taxon>Hypocreaceae</taxon>
        <taxon>Cladobotryum</taxon>
    </lineage>
</organism>